<sequence>MATTLLDAQTIQNLQNSTEEQTKVSNEVCVKLESMQESAPEEQTPSEPLKCPYASALGTFPEGAQKEEQDSPEPMKCPYASVSGTFPTIDQKDVKDQPMSVVEQHARYFSDNNKLTKKTITDAHTKQKITAGVYVKQRAILNMLYDRDKEPTASNIAKFYNPSSTGIWDQFGNFDEKVFEQLCKFSVISPLGTVVIKSSFDRLRKLVRPNTNTGDATHIFAVVPVPWIKITDASIDELFKYYHDKWYIDSQGKYEPAFSISHLRAFYENPVQVMEMRVQGLLPAKSPI</sequence>
<feature type="compositionally biased region" description="Polar residues" evidence="1">
    <location>
        <begin position="35"/>
        <end position="46"/>
    </location>
</feature>
<dbReference type="EMBL" id="MK072044">
    <property type="protein sequence ID" value="AYV77476.1"/>
    <property type="molecule type" value="Genomic_DNA"/>
</dbReference>
<name>A0A3G4ZRE2_9VIRU</name>
<organism evidence="2">
    <name type="scientific">Dasosvirus sp</name>
    <dbReference type="NCBI Taxonomy" id="2487764"/>
    <lineage>
        <taxon>Viruses</taxon>
        <taxon>Varidnaviria</taxon>
        <taxon>Bamfordvirae</taxon>
        <taxon>Nucleocytoviricota</taxon>
        <taxon>Megaviricetes</taxon>
        <taxon>Imitervirales</taxon>
        <taxon>Mimiviridae</taxon>
        <taxon>Klosneuvirinae</taxon>
    </lineage>
</organism>
<reference evidence="2" key="1">
    <citation type="submission" date="2018-10" db="EMBL/GenBank/DDBJ databases">
        <title>Hidden diversity of soil giant viruses.</title>
        <authorList>
            <person name="Schulz F."/>
            <person name="Alteio L."/>
            <person name="Goudeau D."/>
            <person name="Ryan E.M."/>
            <person name="Malmstrom R.R."/>
            <person name="Blanchard J."/>
            <person name="Woyke T."/>
        </authorList>
    </citation>
    <scope>NUCLEOTIDE SEQUENCE</scope>
    <source>
        <strain evidence="2">DSV1</strain>
    </source>
</reference>
<proteinExistence type="predicted"/>
<feature type="region of interest" description="Disordered" evidence="1">
    <location>
        <begin position="34"/>
        <end position="76"/>
    </location>
</feature>
<gene>
    <name evidence="2" type="ORF">Dasosvirus3_35</name>
</gene>
<evidence type="ECO:0000313" key="2">
    <source>
        <dbReference type="EMBL" id="AYV77476.1"/>
    </source>
</evidence>
<accession>A0A3G4ZRE2</accession>
<evidence type="ECO:0000256" key="1">
    <source>
        <dbReference type="SAM" id="MobiDB-lite"/>
    </source>
</evidence>
<protein>
    <submittedName>
        <fullName evidence="2">Uncharacterized protein</fullName>
    </submittedName>
</protein>